<feature type="compositionally biased region" description="Basic and acidic residues" evidence="1">
    <location>
        <begin position="96"/>
        <end position="106"/>
    </location>
</feature>
<protein>
    <submittedName>
        <fullName evidence="3">Fcp3C</fullName>
    </submittedName>
</protein>
<feature type="chain" id="PRO_5005793663" evidence="2">
    <location>
        <begin position="21"/>
        <end position="212"/>
    </location>
</feature>
<dbReference type="Proteomes" id="UP000494163">
    <property type="component" value="Chromosome X"/>
</dbReference>
<dbReference type="AlphaFoldDB" id="A0A0M4ERN5"/>
<keyword evidence="4" id="KW-1185">Reference proteome</keyword>
<evidence type="ECO:0000313" key="3">
    <source>
        <dbReference type="EMBL" id="ALC48827.1"/>
    </source>
</evidence>
<dbReference type="EMBL" id="CP012528">
    <property type="protein sequence ID" value="ALC48827.1"/>
    <property type="molecule type" value="Genomic_DNA"/>
</dbReference>
<evidence type="ECO:0000313" key="4">
    <source>
        <dbReference type="Proteomes" id="UP000494163"/>
    </source>
</evidence>
<feature type="signal peptide" evidence="2">
    <location>
        <begin position="1"/>
        <end position="20"/>
    </location>
</feature>
<accession>A0A0M4ERN5</accession>
<proteinExistence type="predicted"/>
<dbReference type="OMA" id="PYRCPLM"/>
<sequence length="212" mass="22763">MTMAKVVRLMLSLLLIGVLSQQDIAASKIAYTKPLFGFGKTSYLKEKRFRPKAATASVTTTEADWPAPIEFIISSSAKDLGTTQLPMWSSSSSTDRSTKSNEHESTDILSTTQSSNSQNINLESTASSLDNTLALPPATTATTTTTTTTTTKATAALNQPVPCTCGVFLSSQIKNGLPETPLIHNEMDRMFPCNAIGRKQCQTKCLETASCL</sequence>
<keyword evidence="2" id="KW-0732">Signal</keyword>
<feature type="region of interest" description="Disordered" evidence="1">
    <location>
        <begin position="84"/>
        <end position="119"/>
    </location>
</feature>
<feature type="compositionally biased region" description="Low complexity" evidence="1">
    <location>
        <begin position="108"/>
        <end position="119"/>
    </location>
</feature>
<name>A0A0M4ERN5_DROBS</name>
<reference evidence="3 4" key="1">
    <citation type="submission" date="2015-08" db="EMBL/GenBank/DDBJ databases">
        <title>Ancestral chromatin configuration constrains chromatin evolution on differentiating sex chromosomes in Drosophila.</title>
        <authorList>
            <person name="Zhou Q."/>
            <person name="Bachtrog D."/>
        </authorList>
    </citation>
    <scope>NUCLEOTIDE SEQUENCE [LARGE SCALE GENOMIC DNA]</scope>
    <source>
        <tissue evidence="3">Whole larvae</tissue>
    </source>
</reference>
<organism evidence="3 4">
    <name type="scientific">Drosophila busckii</name>
    <name type="common">Fruit fly</name>
    <dbReference type="NCBI Taxonomy" id="30019"/>
    <lineage>
        <taxon>Eukaryota</taxon>
        <taxon>Metazoa</taxon>
        <taxon>Ecdysozoa</taxon>
        <taxon>Arthropoda</taxon>
        <taxon>Hexapoda</taxon>
        <taxon>Insecta</taxon>
        <taxon>Pterygota</taxon>
        <taxon>Neoptera</taxon>
        <taxon>Endopterygota</taxon>
        <taxon>Diptera</taxon>
        <taxon>Brachycera</taxon>
        <taxon>Muscomorpha</taxon>
        <taxon>Ephydroidea</taxon>
        <taxon>Drosophilidae</taxon>
        <taxon>Drosophila</taxon>
    </lineage>
</organism>
<gene>
    <name evidence="3" type="ORF">Dbus_chrXg683</name>
</gene>
<dbReference type="OrthoDB" id="7412264at2759"/>
<evidence type="ECO:0000256" key="2">
    <source>
        <dbReference type="SAM" id="SignalP"/>
    </source>
</evidence>
<evidence type="ECO:0000256" key="1">
    <source>
        <dbReference type="SAM" id="MobiDB-lite"/>
    </source>
</evidence>
<dbReference type="STRING" id="30019.A0A0M4ERN5"/>